<dbReference type="EC" id="1.3.8.7" evidence="4"/>
<keyword evidence="8" id="KW-0274">FAD</keyword>
<feature type="domain" description="Acyl-CoA dehydrogenase C-terminal bacterial-type" evidence="16">
    <location>
        <begin position="515"/>
        <end position="804"/>
    </location>
</feature>
<evidence type="ECO:0000256" key="12">
    <source>
        <dbReference type="SAM" id="MobiDB-lite"/>
    </source>
</evidence>
<dbReference type="InterPro" id="IPR037069">
    <property type="entry name" value="AcylCoA_DH/ox_N_sf"/>
</dbReference>
<feature type="domain" description="Acyl-CoA dehydrogenase/oxidase C-terminal" evidence="14">
    <location>
        <begin position="361"/>
        <end position="508"/>
    </location>
</feature>
<dbReference type="AlphaFoldDB" id="A0A160TEN9"/>
<dbReference type="Pfam" id="PF00441">
    <property type="entry name" value="Acyl-CoA_dh_1"/>
    <property type="match status" value="1"/>
</dbReference>
<dbReference type="UniPathway" id="UPA00659"/>
<dbReference type="InterPro" id="IPR050741">
    <property type="entry name" value="Acyl-CoA_dehydrogenase"/>
</dbReference>
<evidence type="ECO:0000256" key="4">
    <source>
        <dbReference type="ARBA" id="ARBA00012033"/>
    </source>
</evidence>
<evidence type="ECO:0000259" key="15">
    <source>
        <dbReference type="Pfam" id="PF02771"/>
    </source>
</evidence>
<feature type="domain" description="Acyl-CoA dehydrogenase/oxidase N-terminal" evidence="15">
    <location>
        <begin position="141"/>
        <end position="233"/>
    </location>
</feature>
<dbReference type="InterPro" id="IPR009100">
    <property type="entry name" value="AcylCoA_DH/oxidase_NM_dom_sf"/>
</dbReference>
<keyword evidence="13" id="KW-0812">Transmembrane</keyword>
<dbReference type="CDD" id="cd00567">
    <property type="entry name" value="ACAD"/>
    <property type="match status" value="1"/>
</dbReference>
<sequence>MTGSVWSLLLVAVLVALTYKRAPLKMSAISLGIFAVVAFVGGAATTIAVIAALVAIACGVLSLESFRANTITRPIFSLYKKILPKMSETEKTALEAGTVWWDGELFSGKPDWHTLLDHPNPSIPPEEQAFIDNQLATLCSMLNEWETAQNGDLSKEIWDYIKKERFLSMIIPKSYGGLGFSAQTQSHILQALTVSGAAFTSVGVPNSLGPGELLLKYGTQEQKDHYLPRLADGREIPCFGLTGPRAGSDATSLPDTGVVCKGMWEGKEVLGLKMNFEKRYITLAPVATVVGLAFRMFDPEGLIGDKKDIGITVALLPRHLEGMDIGNRHKPVGSPFMNGPIFGKDVFIPLDFIIGGAANAGQGWRMLVECLSVGRCITLPSSGAGGGKYAIAASGAYARIRRQFNVPISKLEGVQEMLARIAGNTYTASAGARVTAIAIDEGHKPSVPSAILKYNLTEIARDIANDSMDIHGGKAIIRGPKNYVESGYSSVPVAITVEGANILTRSMITFGQGMIRCHPFVLPEMHAAQQNDLKAFDKALFGHFGFIFSNFSRSAVLNLTNAAFTSVPVTGPTKKYYKQINRYAASFAVMVDMCAFSLGGELKFRELISARLADMLSKMYLASMVLKHWEDQGAHKADLPLVEYSCQKLFSEFETAQDGLIKNLPSRPVAAILRVLTMPLGRVAKAPSDKLVAKIVDLVTSHNETRERLIAGTYRGETISNGYAETLRNPLAVYDGLLDRVEQADVIYKKIGTALKADKYDEATLSIEGRITDGVKMGILTADEGEFMLAFEKDVLDMVHVDHFPLEHFGPVAENQDTPKKAATTRKKKADASEPEAV</sequence>
<evidence type="ECO:0000259" key="16">
    <source>
        <dbReference type="Pfam" id="PF09317"/>
    </source>
</evidence>
<keyword evidence="13" id="KW-0472">Membrane</keyword>
<name>A0A160TEN9_9ZZZZ</name>
<keyword evidence="9 17" id="KW-0560">Oxidoreductase</keyword>
<dbReference type="Gene3D" id="1.20.140.10">
    <property type="entry name" value="Butyryl-CoA Dehydrogenase, subunit A, domain 3"/>
    <property type="match status" value="1"/>
</dbReference>
<organism evidence="17">
    <name type="scientific">hydrothermal vent metagenome</name>
    <dbReference type="NCBI Taxonomy" id="652676"/>
    <lineage>
        <taxon>unclassified sequences</taxon>
        <taxon>metagenomes</taxon>
        <taxon>ecological metagenomes</taxon>
    </lineage>
</organism>
<comment type="catalytic activity">
    <reaction evidence="10">
        <text>a medium-chain 2,3-saturated fatty acyl-CoA + oxidized [electron-transfer flavoprotein] + H(+) = a medium-chain (2E)-enoyl-CoA + reduced [electron-transfer flavoprotein]</text>
        <dbReference type="Rhea" id="RHEA:14477"/>
        <dbReference type="Rhea" id="RHEA-COMP:10685"/>
        <dbReference type="Rhea" id="RHEA-COMP:10686"/>
        <dbReference type="ChEBI" id="CHEBI:15378"/>
        <dbReference type="ChEBI" id="CHEBI:57692"/>
        <dbReference type="ChEBI" id="CHEBI:58307"/>
        <dbReference type="ChEBI" id="CHEBI:83723"/>
        <dbReference type="ChEBI" id="CHEBI:83726"/>
        <dbReference type="EC" id="1.3.8.7"/>
    </reaction>
</comment>
<feature type="transmembrane region" description="Helical" evidence="13">
    <location>
        <begin position="28"/>
        <end position="61"/>
    </location>
</feature>
<dbReference type="NCBIfam" id="NF007000">
    <property type="entry name" value="PRK09463.1"/>
    <property type="match status" value="1"/>
</dbReference>
<accession>A0A160TEN9</accession>
<comment type="similarity">
    <text evidence="3">Belongs to the acyl-CoA dehydrogenase family.</text>
</comment>
<dbReference type="SUPFAM" id="SSF47203">
    <property type="entry name" value="Acyl-CoA dehydrogenase C-terminal domain-like"/>
    <property type="match status" value="1"/>
</dbReference>
<gene>
    <name evidence="17" type="ORF">MGWOODY_Tha2741</name>
</gene>
<dbReference type="PANTHER" id="PTHR48083">
    <property type="entry name" value="MEDIUM-CHAIN SPECIFIC ACYL-COA DEHYDROGENASE, MITOCHONDRIAL-RELATED"/>
    <property type="match status" value="1"/>
</dbReference>
<keyword evidence="7" id="KW-0285">Flavoprotein</keyword>
<comment type="cofactor">
    <cofactor evidence="1">
        <name>FAD</name>
        <dbReference type="ChEBI" id="CHEBI:57692"/>
    </cofactor>
</comment>
<dbReference type="EC" id="1.3.8.8" evidence="5"/>
<dbReference type="InterPro" id="IPR046373">
    <property type="entry name" value="Acyl-CoA_Oxase/DH_mid-dom_sf"/>
</dbReference>
<dbReference type="GO" id="GO:0004466">
    <property type="term" value="F:long-chain fatty acyl-CoA dehydrogenase activity"/>
    <property type="evidence" value="ECO:0007669"/>
    <property type="project" value="UniProtKB-EC"/>
</dbReference>
<dbReference type="InterPro" id="IPR015396">
    <property type="entry name" value="FadE_C"/>
</dbReference>
<dbReference type="InterPro" id="IPR013786">
    <property type="entry name" value="AcylCoA_DH/ox_N"/>
</dbReference>
<comment type="pathway">
    <text evidence="2">Lipid metabolism; fatty acid beta-oxidation.</text>
</comment>
<evidence type="ECO:0000256" key="11">
    <source>
        <dbReference type="ARBA" id="ARBA00049247"/>
    </source>
</evidence>
<reference evidence="17" key="1">
    <citation type="submission" date="2015-10" db="EMBL/GenBank/DDBJ databases">
        <authorList>
            <person name="Gilbert D.G."/>
        </authorList>
    </citation>
    <scope>NUCLEOTIDE SEQUENCE</scope>
</reference>
<dbReference type="FunFam" id="1.20.140.10:FF:000009">
    <property type="entry name" value="Acyl-CoA dehydrogenase"/>
    <property type="match status" value="1"/>
</dbReference>
<dbReference type="NCBIfam" id="NF009586">
    <property type="entry name" value="PRK13026.1"/>
    <property type="match status" value="1"/>
</dbReference>
<evidence type="ECO:0000256" key="7">
    <source>
        <dbReference type="ARBA" id="ARBA00022630"/>
    </source>
</evidence>
<dbReference type="InterPro" id="IPR009075">
    <property type="entry name" value="AcylCo_DH/oxidase_C"/>
</dbReference>
<evidence type="ECO:0000256" key="5">
    <source>
        <dbReference type="ARBA" id="ARBA00012040"/>
    </source>
</evidence>
<dbReference type="GO" id="GO:0070991">
    <property type="term" value="F:medium-chain fatty acyl-CoA dehydrogenase activity"/>
    <property type="evidence" value="ECO:0007669"/>
    <property type="project" value="UniProtKB-EC"/>
</dbReference>
<evidence type="ECO:0000256" key="10">
    <source>
        <dbReference type="ARBA" id="ARBA00047882"/>
    </source>
</evidence>
<dbReference type="GO" id="GO:0033539">
    <property type="term" value="P:fatty acid beta-oxidation using acyl-CoA dehydrogenase"/>
    <property type="evidence" value="ECO:0007669"/>
    <property type="project" value="InterPro"/>
</dbReference>
<dbReference type="Gene3D" id="1.10.540.10">
    <property type="entry name" value="Acyl-CoA dehydrogenase/oxidase, N-terminal domain"/>
    <property type="match status" value="1"/>
</dbReference>
<evidence type="ECO:0000256" key="9">
    <source>
        <dbReference type="ARBA" id="ARBA00023002"/>
    </source>
</evidence>
<protein>
    <recommendedName>
        <fullName evidence="6">Acyl-coenzyme A dehydrogenase</fullName>
        <ecNumber evidence="4">1.3.8.7</ecNumber>
        <ecNumber evidence="5">1.3.8.8</ecNumber>
    </recommendedName>
</protein>
<comment type="catalytic activity">
    <reaction evidence="11">
        <text>a long-chain 2,3-saturated fatty acyl-CoA + oxidized [electron-transfer flavoprotein] + H(+) = a long-chain (2E)-enoyl-CoA + reduced [electron-transfer flavoprotein]</text>
        <dbReference type="Rhea" id="RHEA:17721"/>
        <dbReference type="Rhea" id="RHEA-COMP:10685"/>
        <dbReference type="Rhea" id="RHEA-COMP:10686"/>
        <dbReference type="ChEBI" id="CHEBI:15378"/>
        <dbReference type="ChEBI" id="CHEBI:57692"/>
        <dbReference type="ChEBI" id="CHEBI:58307"/>
        <dbReference type="ChEBI" id="CHEBI:83721"/>
        <dbReference type="ChEBI" id="CHEBI:83727"/>
        <dbReference type="EC" id="1.3.8.8"/>
    </reaction>
</comment>
<evidence type="ECO:0000259" key="14">
    <source>
        <dbReference type="Pfam" id="PF00441"/>
    </source>
</evidence>
<dbReference type="PANTHER" id="PTHR48083:SF18">
    <property type="entry name" value="ACYL-COENZYME A DEHYDROGENASE"/>
    <property type="match status" value="1"/>
</dbReference>
<feature type="region of interest" description="Disordered" evidence="12">
    <location>
        <begin position="810"/>
        <end position="838"/>
    </location>
</feature>
<keyword evidence="13" id="KW-1133">Transmembrane helix</keyword>
<evidence type="ECO:0000256" key="6">
    <source>
        <dbReference type="ARBA" id="ARBA00020144"/>
    </source>
</evidence>
<evidence type="ECO:0000256" key="2">
    <source>
        <dbReference type="ARBA" id="ARBA00005005"/>
    </source>
</evidence>
<evidence type="ECO:0000256" key="13">
    <source>
        <dbReference type="SAM" id="Phobius"/>
    </source>
</evidence>
<dbReference type="GO" id="GO:0050660">
    <property type="term" value="F:flavin adenine dinucleotide binding"/>
    <property type="evidence" value="ECO:0007669"/>
    <property type="project" value="InterPro"/>
</dbReference>
<dbReference type="SUPFAM" id="SSF56645">
    <property type="entry name" value="Acyl-CoA dehydrogenase NM domain-like"/>
    <property type="match status" value="1"/>
</dbReference>
<dbReference type="GO" id="GO:0005737">
    <property type="term" value="C:cytoplasm"/>
    <property type="evidence" value="ECO:0007669"/>
    <property type="project" value="TreeGrafter"/>
</dbReference>
<evidence type="ECO:0000256" key="8">
    <source>
        <dbReference type="ARBA" id="ARBA00022827"/>
    </source>
</evidence>
<evidence type="ECO:0000256" key="3">
    <source>
        <dbReference type="ARBA" id="ARBA00009347"/>
    </source>
</evidence>
<proteinExistence type="inferred from homology"/>
<dbReference type="Pfam" id="PF09317">
    <property type="entry name" value="ACDH_C"/>
    <property type="match status" value="1"/>
</dbReference>
<dbReference type="Gene3D" id="2.40.110.10">
    <property type="entry name" value="Butyryl-CoA Dehydrogenase, subunit A, domain 2"/>
    <property type="match status" value="1"/>
</dbReference>
<evidence type="ECO:0000313" key="17">
    <source>
        <dbReference type="EMBL" id="CUS41817.1"/>
    </source>
</evidence>
<dbReference type="EMBL" id="CZQC01000054">
    <property type="protein sequence ID" value="CUS41817.1"/>
    <property type="molecule type" value="Genomic_DNA"/>
</dbReference>
<evidence type="ECO:0000256" key="1">
    <source>
        <dbReference type="ARBA" id="ARBA00001974"/>
    </source>
</evidence>
<dbReference type="Pfam" id="PF02771">
    <property type="entry name" value="Acyl-CoA_dh_N"/>
    <property type="match status" value="1"/>
</dbReference>
<dbReference type="InterPro" id="IPR036250">
    <property type="entry name" value="AcylCo_DH-like_C"/>
</dbReference>